<keyword evidence="3" id="KW-0964">Secreted</keyword>
<evidence type="ECO:0000256" key="1">
    <source>
        <dbReference type="ARBA" id="ARBA00004613"/>
    </source>
</evidence>
<evidence type="ECO:0000313" key="6">
    <source>
        <dbReference type="EMBL" id="CRL01709.1"/>
    </source>
</evidence>
<dbReference type="AlphaFoldDB" id="A0A1J1INA5"/>
<dbReference type="SUPFAM" id="SSF53474">
    <property type="entry name" value="alpha/beta-Hydrolases"/>
    <property type="match status" value="1"/>
</dbReference>
<dbReference type="Proteomes" id="UP000183832">
    <property type="component" value="Unassembled WGS sequence"/>
</dbReference>
<dbReference type="EMBL" id="CVRI01000056">
    <property type="protein sequence ID" value="CRL01709.1"/>
    <property type="molecule type" value="Genomic_DNA"/>
</dbReference>
<keyword evidence="7" id="KW-1185">Reference proteome</keyword>
<dbReference type="GO" id="GO:0016298">
    <property type="term" value="F:lipase activity"/>
    <property type="evidence" value="ECO:0007669"/>
    <property type="project" value="InterPro"/>
</dbReference>
<dbReference type="GO" id="GO:0016042">
    <property type="term" value="P:lipid catabolic process"/>
    <property type="evidence" value="ECO:0007669"/>
    <property type="project" value="TreeGrafter"/>
</dbReference>
<evidence type="ECO:0000256" key="4">
    <source>
        <dbReference type="RuleBase" id="RU004262"/>
    </source>
</evidence>
<evidence type="ECO:0000256" key="2">
    <source>
        <dbReference type="ARBA" id="ARBA00010701"/>
    </source>
</evidence>
<feature type="domain" description="Lipase" evidence="5">
    <location>
        <begin position="15"/>
        <end position="253"/>
    </location>
</feature>
<dbReference type="PANTHER" id="PTHR11610:SF37">
    <property type="entry name" value="GH01208P"/>
    <property type="match status" value="1"/>
</dbReference>
<dbReference type="InterPro" id="IPR013818">
    <property type="entry name" value="Lipase"/>
</dbReference>
<reference evidence="6 7" key="1">
    <citation type="submission" date="2015-04" db="EMBL/GenBank/DDBJ databases">
        <authorList>
            <person name="Syromyatnikov M.Y."/>
            <person name="Popov V.N."/>
        </authorList>
    </citation>
    <scope>NUCLEOTIDE SEQUENCE [LARGE SCALE GENOMIC DNA]</scope>
</reference>
<protein>
    <submittedName>
        <fullName evidence="6">CLUMA_CG014925, isoform A</fullName>
    </submittedName>
</protein>
<dbReference type="STRING" id="568069.A0A1J1INA5"/>
<dbReference type="Pfam" id="PF00151">
    <property type="entry name" value="Lipase"/>
    <property type="match status" value="1"/>
</dbReference>
<sequence length="256" mass="28795">MDFDTFSLVTLESLSSHEKFNINHKTVFYIHGFRENMTSESVETIVNAYTKRSTYNILVLDWSEYSNGSYVTDAVPNLVKIGKLVGENIFNLVEQKVLELKNFHVVGHSLGGQMAGYIGRWMIALSRGRSKLARITALDPAKPLFYEDLIFLPTHLTFFDAEFVDIIHSDALLLGASVSSGNVDFWPNGGSYQPGCRLTTDHRCDHSRSWKFFAESVASFDLKFDAIKCESFEDFKILNCSVKPPLGNMGIDANPK</sequence>
<dbReference type="OrthoDB" id="199913at2759"/>
<gene>
    <name evidence="6" type="primary">similar to Lipase member H</name>
    <name evidence="6" type="ORF">CLUMA_CG014925</name>
</gene>
<evidence type="ECO:0000256" key="3">
    <source>
        <dbReference type="ARBA" id="ARBA00022525"/>
    </source>
</evidence>
<dbReference type="GO" id="GO:0005615">
    <property type="term" value="C:extracellular space"/>
    <property type="evidence" value="ECO:0007669"/>
    <property type="project" value="TreeGrafter"/>
</dbReference>
<dbReference type="InterPro" id="IPR000734">
    <property type="entry name" value="TAG_lipase"/>
</dbReference>
<dbReference type="Gene3D" id="3.40.50.1820">
    <property type="entry name" value="alpha/beta hydrolase"/>
    <property type="match status" value="1"/>
</dbReference>
<organism evidence="6 7">
    <name type="scientific">Clunio marinus</name>
    <dbReference type="NCBI Taxonomy" id="568069"/>
    <lineage>
        <taxon>Eukaryota</taxon>
        <taxon>Metazoa</taxon>
        <taxon>Ecdysozoa</taxon>
        <taxon>Arthropoda</taxon>
        <taxon>Hexapoda</taxon>
        <taxon>Insecta</taxon>
        <taxon>Pterygota</taxon>
        <taxon>Neoptera</taxon>
        <taxon>Endopterygota</taxon>
        <taxon>Diptera</taxon>
        <taxon>Nematocera</taxon>
        <taxon>Chironomoidea</taxon>
        <taxon>Chironomidae</taxon>
        <taxon>Clunio</taxon>
    </lineage>
</organism>
<comment type="similarity">
    <text evidence="2 4">Belongs to the AB hydrolase superfamily. Lipase family.</text>
</comment>
<dbReference type="PANTHER" id="PTHR11610">
    <property type="entry name" value="LIPASE"/>
    <property type="match status" value="1"/>
</dbReference>
<comment type="subcellular location">
    <subcellularLocation>
        <location evidence="1">Secreted</location>
    </subcellularLocation>
</comment>
<dbReference type="PRINTS" id="PR00821">
    <property type="entry name" value="TAGLIPASE"/>
</dbReference>
<evidence type="ECO:0000313" key="7">
    <source>
        <dbReference type="Proteomes" id="UP000183832"/>
    </source>
</evidence>
<evidence type="ECO:0000259" key="5">
    <source>
        <dbReference type="Pfam" id="PF00151"/>
    </source>
</evidence>
<name>A0A1J1INA5_9DIPT</name>
<dbReference type="InterPro" id="IPR029058">
    <property type="entry name" value="AB_hydrolase_fold"/>
</dbReference>
<proteinExistence type="inferred from homology"/>
<dbReference type="GO" id="GO:0017171">
    <property type="term" value="F:serine hydrolase activity"/>
    <property type="evidence" value="ECO:0007669"/>
    <property type="project" value="TreeGrafter"/>
</dbReference>
<accession>A0A1J1INA5</accession>